<dbReference type="Proteomes" id="UP000218385">
    <property type="component" value="Chromosome"/>
</dbReference>
<dbReference type="InterPro" id="IPR005493">
    <property type="entry name" value="RraA/RraA-like"/>
</dbReference>
<dbReference type="NCBIfam" id="NF006093">
    <property type="entry name" value="PRK08245.1"/>
    <property type="match status" value="1"/>
</dbReference>
<proteinExistence type="predicted"/>
<evidence type="ECO:0000256" key="3">
    <source>
        <dbReference type="PIRSR" id="PIRSR605493-1"/>
    </source>
</evidence>
<dbReference type="Gene3D" id="3.50.30.40">
    <property type="entry name" value="Ribonuclease E inhibitor RraA/RraA-like"/>
    <property type="match status" value="1"/>
</dbReference>
<organism evidence="4 5">
    <name type="scientific">Pseudomonas frederiksbergensis</name>
    <dbReference type="NCBI Taxonomy" id="104087"/>
    <lineage>
        <taxon>Bacteria</taxon>
        <taxon>Pseudomonadati</taxon>
        <taxon>Pseudomonadota</taxon>
        <taxon>Gammaproteobacteria</taxon>
        <taxon>Pseudomonadales</taxon>
        <taxon>Pseudomonadaceae</taxon>
        <taxon>Pseudomonas</taxon>
    </lineage>
</organism>
<feature type="binding site" evidence="3">
    <location>
        <position position="125"/>
    </location>
    <ligand>
        <name>Mg(2+)</name>
        <dbReference type="ChEBI" id="CHEBI:18420"/>
    </ligand>
</feature>
<evidence type="ECO:0000313" key="4">
    <source>
        <dbReference type="EMBL" id="ATE80576.1"/>
    </source>
</evidence>
<dbReference type="CDD" id="cd16841">
    <property type="entry name" value="RraA_family"/>
    <property type="match status" value="1"/>
</dbReference>
<dbReference type="GO" id="GO:0046872">
    <property type="term" value="F:metal ion binding"/>
    <property type="evidence" value="ECO:0007669"/>
    <property type="project" value="UniProtKB-KW"/>
</dbReference>
<name>A0AB33EN74_9PSED</name>
<gene>
    <name evidence="4" type="ORF">CNN82_17810</name>
</gene>
<evidence type="ECO:0000256" key="1">
    <source>
        <dbReference type="ARBA" id="ARBA00022723"/>
    </source>
</evidence>
<dbReference type="SUPFAM" id="SSF89562">
    <property type="entry name" value="RraA-like"/>
    <property type="match status" value="1"/>
</dbReference>
<keyword evidence="3" id="KW-0460">Magnesium</keyword>
<evidence type="ECO:0000313" key="5">
    <source>
        <dbReference type="Proteomes" id="UP000218385"/>
    </source>
</evidence>
<dbReference type="PANTHER" id="PTHR33254:SF16">
    <property type="entry name" value="BLR3842 PROTEIN"/>
    <property type="match status" value="1"/>
</dbReference>
<dbReference type="Pfam" id="PF03737">
    <property type="entry name" value="RraA-like"/>
    <property type="match status" value="1"/>
</dbReference>
<keyword evidence="1 3" id="KW-0479">Metal-binding</keyword>
<dbReference type="InterPro" id="IPR036704">
    <property type="entry name" value="RraA/RraA-like_sf"/>
</dbReference>
<evidence type="ECO:0000256" key="2">
    <source>
        <dbReference type="ARBA" id="ARBA00023239"/>
    </source>
</evidence>
<keyword evidence="4" id="KW-0808">Transferase</keyword>
<comment type="cofactor">
    <cofactor evidence="3">
        <name>Mg(2+)</name>
        <dbReference type="ChEBI" id="CHEBI:18420"/>
    </cofactor>
</comment>
<keyword evidence="4" id="KW-0489">Methyltransferase</keyword>
<accession>A0AB33EN74</accession>
<sequence length="241" mass="25718">MSIDPEVYEALQLSSTATLANIMLGHGLSNTYLLGLSPLSVGQPKLIGPAYTLRFIPAREDIDSMANYASSDNLHRRAIEECPLGAVLVIDSGRCVRAASAGDVMAARLKKRGVLGMITDGGFRDSQSIRGVGLPAFQLQAAPPATPIALHPIELNGPVGCAGVAIYPGDIIVGDEDGVVAIPAHLVQEVAREALRVSRYEEFVDMNIERGRSIFGLFPSSLESLQEYEHWISSGKPGHSK</sequence>
<reference evidence="4 5" key="1">
    <citation type="submission" date="2017-09" db="EMBL/GenBank/DDBJ databases">
        <title>Complete Genome sequence of Lysobacter capsici KNU-15.</title>
        <authorList>
            <person name="Kim M.-C."/>
            <person name="Yi H."/>
            <person name="Lee D.-W."/>
            <person name="Shin J.-H."/>
        </authorList>
    </citation>
    <scope>NUCLEOTIDE SEQUENCE [LARGE SCALE GENOMIC DNA]</scope>
    <source>
        <strain evidence="4 5">KNU-15</strain>
    </source>
</reference>
<dbReference type="AlphaFoldDB" id="A0AB33EN74"/>
<protein>
    <submittedName>
        <fullName evidence="4">Dimethylmenaquinone methyltransferase</fullName>
    </submittedName>
</protein>
<feature type="binding site" evidence="3">
    <location>
        <begin position="102"/>
        <end position="105"/>
    </location>
    <ligand>
        <name>substrate</name>
    </ligand>
</feature>
<dbReference type="EMBL" id="CP023466">
    <property type="protein sequence ID" value="ATE80576.1"/>
    <property type="molecule type" value="Genomic_DNA"/>
</dbReference>
<dbReference type="GO" id="GO:0008168">
    <property type="term" value="F:methyltransferase activity"/>
    <property type="evidence" value="ECO:0007669"/>
    <property type="project" value="UniProtKB-KW"/>
</dbReference>
<dbReference type="GO" id="GO:0032259">
    <property type="term" value="P:methylation"/>
    <property type="evidence" value="ECO:0007669"/>
    <property type="project" value="UniProtKB-KW"/>
</dbReference>
<dbReference type="PANTHER" id="PTHR33254">
    <property type="entry name" value="4-HYDROXY-4-METHYL-2-OXOGLUTARATE ALDOLASE 3-RELATED"/>
    <property type="match status" value="1"/>
</dbReference>
<dbReference type="GO" id="GO:0016829">
    <property type="term" value="F:lyase activity"/>
    <property type="evidence" value="ECO:0007669"/>
    <property type="project" value="UniProtKB-KW"/>
</dbReference>
<feature type="binding site" evidence="3">
    <location>
        <position position="124"/>
    </location>
    <ligand>
        <name>Mg(2+)</name>
        <dbReference type="ChEBI" id="CHEBI:18420"/>
    </ligand>
</feature>
<keyword evidence="2" id="KW-0456">Lyase</keyword>